<dbReference type="GO" id="GO:0005524">
    <property type="term" value="F:ATP binding"/>
    <property type="evidence" value="ECO:0007669"/>
    <property type="project" value="UniProtKB-KW"/>
</dbReference>
<keyword evidence="6 7" id="KW-0472">Membrane</keyword>
<dbReference type="InterPro" id="IPR011527">
    <property type="entry name" value="ABC1_TM_dom"/>
</dbReference>
<protein>
    <submittedName>
        <fullName evidence="10">ABC-type transporter, permease subunit</fullName>
    </submittedName>
</protein>
<dbReference type="CDD" id="cd18544">
    <property type="entry name" value="ABC_6TM_TmrA_like"/>
    <property type="match status" value="1"/>
</dbReference>
<dbReference type="EMBL" id="CWGJ01000025">
    <property type="protein sequence ID" value="CRX39043.1"/>
    <property type="molecule type" value="Genomic_DNA"/>
</dbReference>
<evidence type="ECO:0000256" key="5">
    <source>
        <dbReference type="ARBA" id="ARBA00022989"/>
    </source>
</evidence>
<evidence type="ECO:0000256" key="4">
    <source>
        <dbReference type="ARBA" id="ARBA00022840"/>
    </source>
</evidence>
<reference evidence="11" key="1">
    <citation type="submission" date="2015-06" db="EMBL/GenBank/DDBJ databases">
        <authorList>
            <person name="Bertelli C."/>
        </authorList>
    </citation>
    <scope>NUCLEOTIDE SEQUENCE [LARGE SCALE GENOMIC DNA]</scope>
    <source>
        <strain evidence="11">CRIB-30</strain>
    </source>
</reference>
<dbReference type="PROSITE" id="PS00211">
    <property type="entry name" value="ABC_TRANSPORTER_1"/>
    <property type="match status" value="1"/>
</dbReference>
<evidence type="ECO:0000256" key="1">
    <source>
        <dbReference type="ARBA" id="ARBA00004651"/>
    </source>
</evidence>
<evidence type="ECO:0000259" key="9">
    <source>
        <dbReference type="PROSITE" id="PS50929"/>
    </source>
</evidence>
<keyword evidence="5 7" id="KW-1133">Transmembrane helix</keyword>
<dbReference type="PROSITE" id="PS50929">
    <property type="entry name" value="ABC_TM1F"/>
    <property type="match status" value="1"/>
</dbReference>
<dbReference type="InterPro" id="IPR036640">
    <property type="entry name" value="ABC1_TM_sf"/>
</dbReference>
<evidence type="ECO:0000313" key="11">
    <source>
        <dbReference type="Proteomes" id="UP000220251"/>
    </source>
</evidence>
<dbReference type="PANTHER" id="PTHR43394">
    <property type="entry name" value="ATP-DEPENDENT PERMEASE MDL1, MITOCHONDRIAL"/>
    <property type="match status" value="1"/>
</dbReference>
<feature type="transmembrane region" description="Helical" evidence="7">
    <location>
        <begin position="375"/>
        <end position="397"/>
    </location>
</feature>
<evidence type="ECO:0000256" key="6">
    <source>
        <dbReference type="ARBA" id="ARBA00023136"/>
    </source>
</evidence>
<dbReference type="InterPro" id="IPR003593">
    <property type="entry name" value="AAA+_ATPase"/>
</dbReference>
<dbReference type="RefSeq" id="WP_098038900.1">
    <property type="nucleotide sequence ID" value="NZ_CWGJ01000025.1"/>
</dbReference>
<feature type="transmembrane region" description="Helical" evidence="7">
    <location>
        <begin position="149"/>
        <end position="169"/>
    </location>
</feature>
<dbReference type="Pfam" id="PF00664">
    <property type="entry name" value="ABC_membrane"/>
    <property type="match status" value="1"/>
</dbReference>
<evidence type="ECO:0000313" key="10">
    <source>
        <dbReference type="EMBL" id="CRX39043.1"/>
    </source>
</evidence>
<proteinExistence type="predicted"/>
<keyword evidence="2 7" id="KW-0812">Transmembrane</keyword>
<dbReference type="AlphaFoldDB" id="A0A0H5DS07"/>
<accession>A0A0H5DS07</accession>
<feature type="transmembrane region" description="Helical" evidence="7">
    <location>
        <begin position="254"/>
        <end position="281"/>
    </location>
</feature>
<name>A0A0H5DS07_9BACT</name>
<dbReference type="GO" id="GO:0005886">
    <property type="term" value="C:plasma membrane"/>
    <property type="evidence" value="ECO:0007669"/>
    <property type="project" value="UniProtKB-SubCell"/>
</dbReference>
<dbReference type="SMART" id="SM00382">
    <property type="entry name" value="AAA"/>
    <property type="match status" value="1"/>
</dbReference>
<feature type="transmembrane region" description="Helical" evidence="7">
    <location>
        <begin position="175"/>
        <end position="193"/>
    </location>
</feature>
<dbReference type="GO" id="GO:0015421">
    <property type="term" value="F:ABC-type oligopeptide transporter activity"/>
    <property type="evidence" value="ECO:0007669"/>
    <property type="project" value="TreeGrafter"/>
</dbReference>
<dbReference type="OrthoDB" id="9771903at2"/>
<feature type="domain" description="ABC transmembrane type-1" evidence="9">
    <location>
        <begin position="31"/>
        <end position="316"/>
    </location>
</feature>
<dbReference type="PROSITE" id="PS50893">
    <property type="entry name" value="ABC_TRANSPORTER_2"/>
    <property type="match status" value="1"/>
</dbReference>
<dbReference type="InterPro" id="IPR027417">
    <property type="entry name" value="P-loop_NTPase"/>
</dbReference>
<dbReference type="SUPFAM" id="SSF52540">
    <property type="entry name" value="P-loop containing nucleoside triphosphate hydrolases"/>
    <property type="match status" value="1"/>
</dbReference>
<keyword evidence="3" id="KW-0547">Nucleotide-binding</keyword>
<feature type="transmembrane region" description="Helical" evidence="7">
    <location>
        <begin position="69"/>
        <end position="90"/>
    </location>
</feature>
<dbReference type="SUPFAM" id="SSF90123">
    <property type="entry name" value="ABC transporter transmembrane region"/>
    <property type="match status" value="1"/>
</dbReference>
<keyword evidence="4" id="KW-0067">ATP-binding</keyword>
<dbReference type="InterPro" id="IPR003439">
    <property type="entry name" value="ABC_transporter-like_ATP-bd"/>
</dbReference>
<evidence type="ECO:0000256" key="2">
    <source>
        <dbReference type="ARBA" id="ARBA00022692"/>
    </source>
</evidence>
<organism evidence="10 11">
    <name type="scientific">Estrella lausannensis</name>
    <dbReference type="NCBI Taxonomy" id="483423"/>
    <lineage>
        <taxon>Bacteria</taxon>
        <taxon>Pseudomonadati</taxon>
        <taxon>Chlamydiota</taxon>
        <taxon>Chlamydiia</taxon>
        <taxon>Parachlamydiales</taxon>
        <taxon>Candidatus Criblamydiaceae</taxon>
        <taxon>Estrella</taxon>
    </lineage>
</organism>
<feature type="transmembrane region" description="Helical" evidence="7">
    <location>
        <begin position="287"/>
        <end position="305"/>
    </location>
</feature>
<dbReference type="Gene3D" id="3.40.50.300">
    <property type="entry name" value="P-loop containing nucleotide triphosphate hydrolases"/>
    <property type="match status" value="1"/>
</dbReference>
<evidence type="ECO:0000256" key="3">
    <source>
        <dbReference type="ARBA" id="ARBA00022741"/>
    </source>
</evidence>
<dbReference type="GO" id="GO:0016887">
    <property type="term" value="F:ATP hydrolysis activity"/>
    <property type="evidence" value="ECO:0007669"/>
    <property type="project" value="InterPro"/>
</dbReference>
<comment type="subcellular location">
    <subcellularLocation>
        <location evidence="1">Cell membrane</location>
        <topology evidence="1">Multi-pass membrane protein</topology>
    </subcellularLocation>
</comment>
<evidence type="ECO:0000256" key="7">
    <source>
        <dbReference type="SAM" id="Phobius"/>
    </source>
</evidence>
<gene>
    <name evidence="10" type="ORF">ELAC_1716</name>
</gene>
<dbReference type="Pfam" id="PF00005">
    <property type="entry name" value="ABC_tran"/>
    <property type="match status" value="1"/>
</dbReference>
<evidence type="ECO:0000259" key="8">
    <source>
        <dbReference type="PROSITE" id="PS50893"/>
    </source>
</evidence>
<dbReference type="InterPro" id="IPR017871">
    <property type="entry name" value="ABC_transporter-like_CS"/>
</dbReference>
<keyword evidence="11" id="KW-1185">Reference proteome</keyword>
<dbReference type="Proteomes" id="UP000220251">
    <property type="component" value="Unassembled WGS sequence"/>
</dbReference>
<dbReference type="PANTHER" id="PTHR43394:SF1">
    <property type="entry name" value="ATP-BINDING CASSETTE SUB-FAMILY B MEMBER 10, MITOCHONDRIAL"/>
    <property type="match status" value="1"/>
</dbReference>
<dbReference type="InterPro" id="IPR039421">
    <property type="entry name" value="Type_1_exporter"/>
</dbReference>
<feature type="domain" description="ABC transporter" evidence="8">
    <location>
        <begin position="347"/>
        <end position="580"/>
    </location>
</feature>
<sequence>MKGLFLRSGFSERKIFSRLLRYILPYKAAFILSFVFLFLSKAVEALAPLMIGYLVRNTFADNPINYGLSPLSFFCGIALFISFGFLFEFLHVRFKAEGGEKALFDLRRQVFSHIQNLPVNTFDRVPSGMLLTRTIHDVEQVSLLFSDSLVPLIGSFFLFVSMIGAITYIDFKSGLILLIILPFAVGLALRFRYVQEISFTKVRHLVAMLNIFIQERLQGLFIIREFGLEKREMAKFSKLNQELKKAHVSTIHNFAFFIAGIDVMTNFFIISSAGFLIYSAAGSKIDPGAFVTILLYSAVLFRPLVDLAERYNVLQSSLAAFERIASVLDMSAEDVNTGGELSTIEEIGMQNVSFSYGREESVLKRVEFTLKRGQWAAIVGMSGAGKSSILSLLLGFYRASSGTVTLNGKAIESFSKESLRKRIAPVFQDPIIISGSLKDNITLFQKEEDGVIEGLIEKMGLTGWLAQFPQGIHTPIKEKGKNISVGEAQLVSLLRALYSGRDLLLLDEALSSVDIATERLLEKGLIDSFGGRIALVVSHRFSLVAKAPLILVMEKGEIKEAGGHSELMAKKGIYEKLSRLQSVGMERF</sequence>
<dbReference type="Gene3D" id="1.20.1560.10">
    <property type="entry name" value="ABC transporter type 1, transmembrane domain"/>
    <property type="match status" value="1"/>
</dbReference>